<comment type="similarity">
    <text evidence="1 5">Belongs to the universal ribosomal protein uL2 family.</text>
</comment>
<dbReference type="InterPro" id="IPR022669">
    <property type="entry name" value="Ribosomal_uL2_C"/>
</dbReference>
<evidence type="ECO:0000256" key="3">
    <source>
        <dbReference type="ARBA" id="ARBA00023274"/>
    </source>
</evidence>
<dbReference type="HAMAP" id="MF_01320_B">
    <property type="entry name" value="Ribosomal_uL2_B"/>
    <property type="match status" value="1"/>
</dbReference>
<dbReference type="PIRSF" id="PIRSF002158">
    <property type="entry name" value="Ribosomal_L2"/>
    <property type="match status" value="1"/>
</dbReference>
<name>A0A2M9ZLY6_9LEPT</name>
<protein>
    <recommendedName>
        <fullName evidence="4 5">Large ribosomal subunit protein uL2</fullName>
    </recommendedName>
</protein>
<evidence type="ECO:0000313" key="11">
    <source>
        <dbReference type="Proteomes" id="UP000231962"/>
    </source>
</evidence>
<dbReference type="NCBIfam" id="TIGR01171">
    <property type="entry name" value="rplB_bact"/>
    <property type="match status" value="1"/>
</dbReference>
<feature type="compositionally biased region" description="Basic residues" evidence="6">
    <location>
        <begin position="270"/>
        <end position="279"/>
    </location>
</feature>
<feature type="domain" description="Large ribosomal subunit protein uL2 C-terminal" evidence="7">
    <location>
        <begin position="124"/>
        <end position="252"/>
    </location>
</feature>
<evidence type="ECO:0000256" key="6">
    <source>
        <dbReference type="SAM" id="MobiDB-lite"/>
    </source>
</evidence>
<dbReference type="GO" id="GO:0003735">
    <property type="term" value="F:structural constituent of ribosome"/>
    <property type="evidence" value="ECO:0007669"/>
    <property type="project" value="InterPro"/>
</dbReference>
<dbReference type="Gene3D" id="2.30.30.30">
    <property type="match status" value="1"/>
</dbReference>
<organism evidence="10 12">
    <name type="scientific">Leptospira perolatii</name>
    <dbReference type="NCBI Taxonomy" id="2023191"/>
    <lineage>
        <taxon>Bacteria</taxon>
        <taxon>Pseudomonadati</taxon>
        <taxon>Spirochaetota</taxon>
        <taxon>Spirochaetia</taxon>
        <taxon>Leptospirales</taxon>
        <taxon>Leptospiraceae</taxon>
        <taxon>Leptospira</taxon>
    </lineage>
</organism>
<evidence type="ECO:0000256" key="1">
    <source>
        <dbReference type="ARBA" id="ARBA00005636"/>
    </source>
</evidence>
<dbReference type="InterPro" id="IPR022671">
    <property type="entry name" value="Ribosomal_uL2_CS"/>
</dbReference>
<dbReference type="InterPro" id="IPR012340">
    <property type="entry name" value="NA-bd_OB-fold"/>
</dbReference>
<dbReference type="InterPro" id="IPR002171">
    <property type="entry name" value="Ribosomal_uL2"/>
</dbReference>
<dbReference type="Proteomes" id="UP000231990">
    <property type="component" value="Unassembled WGS sequence"/>
</dbReference>
<dbReference type="SUPFAM" id="SSF50104">
    <property type="entry name" value="Translation proteins SH3-like domain"/>
    <property type="match status" value="1"/>
</dbReference>
<dbReference type="RefSeq" id="WP_100714437.1">
    <property type="nucleotide sequence ID" value="NZ_NPDY01000012.1"/>
</dbReference>
<comment type="function">
    <text evidence="5">One of the primary rRNA binding proteins. Required for association of the 30S and 50S subunits to form the 70S ribosome, for tRNA binding and peptide bond formation. It has been suggested to have peptidyltransferase activity; this is somewhat controversial. Makes several contacts with the 16S rRNA in the 70S ribosome.</text>
</comment>
<dbReference type="SUPFAM" id="SSF50249">
    <property type="entry name" value="Nucleic acid-binding proteins"/>
    <property type="match status" value="1"/>
</dbReference>
<dbReference type="FunFam" id="4.10.950.10:FF:000001">
    <property type="entry name" value="50S ribosomal protein L2"/>
    <property type="match status" value="1"/>
</dbReference>
<evidence type="ECO:0000259" key="8">
    <source>
        <dbReference type="SMART" id="SM01383"/>
    </source>
</evidence>
<dbReference type="PANTHER" id="PTHR13691">
    <property type="entry name" value="RIBOSOMAL PROTEIN L2"/>
    <property type="match status" value="1"/>
</dbReference>
<evidence type="ECO:0000256" key="4">
    <source>
        <dbReference type="ARBA" id="ARBA00035242"/>
    </source>
</evidence>
<dbReference type="InterPro" id="IPR005880">
    <property type="entry name" value="Ribosomal_uL2_bac/org-type"/>
</dbReference>
<dbReference type="GO" id="GO:0002181">
    <property type="term" value="P:cytoplasmic translation"/>
    <property type="evidence" value="ECO:0007669"/>
    <property type="project" value="TreeGrafter"/>
</dbReference>
<keyword evidence="3 5" id="KW-0687">Ribonucleoprotein</keyword>
<comment type="subunit">
    <text evidence="5">Part of the 50S ribosomal subunit. Forms a bridge to the 30S subunit in the 70S ribosome.</text>
</comment>
<evidence type="ECO:0000256" key="5">
    <source>
        <dbReference type="HAMAP-Rule" id="MF_01320"/>
    </source>
</evidence>
<dbReference type="GO" id="GO:0015934">
    <property type="term" value="C:large ribosomal subunit"/>
    <property type="evidence" value="ECO:0007669"/>
    <property type="project" value="InterPro"/>
</dbReference>
<dbReference type="AlphaFoldDB" id="A0A2M9ZLY6"/>
<dbReference type="SMART" id="SM01382">
    <property type="entry name" value="Ribosomal_L2_C"/>
    <property type="match status" value="1"/>
</dbReference>
<dbReference type="EMBL" id="NPDZ01000006">
    <property type="protein sequence ID" value="PJZ73108.1"/>
    <property type="molecule type" value="Genomic_DNA"/>
</dbReference>
<evidence type="ECO:0000313" key="12">
    <source>
        <dbReference type="Proteomes" id="UP000231990"/>
    </source>
</evidence>
<dbReference type="OrthoDB" id="9778722at2"/>
<evidence type="ECO:0000256" key="2">
    <source>
        <dbReference type="ARBA" id="ARBA00022980"/>
    </source>
</evidence>
<dbReference type="PROSITE" id="PS00467">
    <property type="entry name" value="RIBOSOMAL_L2"/>
    <property type="match status" value="1"/>
</dbReference>
<dbReference type="InterPro" id="IPR014726">
    <property type="entry name" value="Ribosomal_uL2_dom3"/>
</dbReference>
<proteinExistence type="inferred from homology"/>
<dbReference type="InterPro" id="IPR022666">
    <property type="entry name" value="Ribosomal_uL2_RNA-bd_dom"/>
</dbReference>
<comment type="caution">
    <text evidence="10">The sequence shown here is derived from an EMBL/GenBank/DDBJ whole genome shotgun (WGS) entry which is preliminary data.</text>
</comment>
<dbReference type="InterPro" id="IPR008991">
    <property type="entry name" value="Translation_prot_SH3-like_sf"/>
</dbReference>
<dbReference type="Pfam" id="PF03947">
    <property type="entry name" value="Ribosomal_L2_C"/>
    <property type="match status" value="1"/>
</dbReference>
<dbReference type="Gene3D" id="4.10.950.10">
    <property type="entry name" value="Ribosomal protein L2, domain 3"/>
    <property type="match status" value="1"/>
</dbReference>
<feature type="region of interest" description="Disordered" evidence="6">
    <location>
        <begin position="223"/>
        <end position="279"/>
    </location>
</feature>
<dbReference type="PANTHER" id="PTHR13691:SF5">
    <property type="entry name" value="LARGE RIBOSOMAL SUBUNIT PROTEIN UL2M"/>
    <property type="match status" value="1"/>
</dbReference>
<evidence type="ECO:0000313" key="9">
    <source>
        <dbReference type="EMBL" id="PJZ69148.1"/>
    </source>
</evidence>
<keyword evidence="11" id="KW-1185">Reference proteome</keyword>
<dbReference type="FunFam" id="2.30.30.30:FF:000001">
    <property type="entry name" value="50S ribosomal protein L2"/>
    <property type="match status" value="1"/>
</dbReference>
<evidence type="ECO:0000313" key="10">
    <source>
        <dbReference type="EMBL" id="PJZ73108.1"/>
    </source>
</evidence>
<gene>
    <name evidence="5" type="primary">rplB</name>
    <name evidence="9" type="ORF">CH360_12785</name>
    <name evidence="10" type="ORF">CH373_11480</name>
</gene>
<keyword evidence="5" id="KW-0699">rRNA-binding</keyword>
<dbReference type="SMART" id="SM01383">
    <property type="entry name" value="Ribosomal_L2"/>
    <property type="match status" value="1"/>
</dbReference>
<dbReference type="Gene3D" id="2.40.50.140">
    <property type="entry name" value="Nucleic acid-binding proteins"/>
    <property type="match status" value="1"/>
</dbReference>
<dbReference type="EMBL" id="NPDY01000012">
    <property type="protein sequence ID" value="PJZ69148.1"/>
    <property type="molecule type" value="Genomic_DNA"/>
</dbReference>
<evidence type="ECO:0000259" key="7">
    <source>
        <dbReference type="SMART" id="SM01382"/>
    </source>
</evidence>
<accession>A0A2M9ZLY6</accession>
<reference evidence="11 12" key="1">
    <citation type="submission" date="2017-07" db="EMBL/GenBank/DDBJ databases">
        <title>Leptospira spp. isolated from tropical soils.</title>
        <authorList>
            <person name="Thibeaux R."/>
            <person name="Iraola G."/>
            <person name="Ferres I."/>
            <person name="Bierque E."/>
            <person name="Girault D."/>
            <person name="Soupe-Gilbert M.-E."/>
            <person name="Picardeau M."/>
            <person name="Goarant C."/>
        </authorList>
    </citation>
    <scope>NUCLEOTIDE SEQUENCE [LARGE SCALE GENOMIC DNA]</scope>
    <source>
        <strain evidence="10 12">FH1-B-B1</strain>
        <strain evidence="9 11">FH1-B-C1</strain>
    </source>
</reference>
<keyword evidence="5" id="KW-0694">RNA-binding</keyword>
<dbReference type="FunFam" id="2.40.50.140:FF:000003">
    <property type="entry name" value="50S ribosomal protein L2"/>
    <property type="match status" value="1"/>
</dbReference>
<feature type="domain" description="Large ribosomal subunit protein uL2 RNA-binding" evidence="8">
    <location>
        <begin position="42"/>
        <end position="118"/>
    </location>
</feature>
<dbReference type="GO" id="GO:0019843">
    <property type="term" value="F:rRNA binding"/>
    <property type="evidence" value="ECO:0007669"/>
    <property type="project" value="UniProtKB-UniRule"/>
</dbReference>
<dbReference type="Proteomes" id="UP000231962">
    <property type="component" value="Unassembled WGS sequence"/>
</dbReference>
<dbReference type="InterPro" id="IPR014722">
    <property type="entry name" value="Rib_uL2_dom2"/>
</dbReference>
<dbReference type="GO" id="GO:0016740">
    <property type="term" value="F:transferase activity"/>
    <property type="evidence" value="ECO:0007669"/>
    <property type="project" value="InterPro"/>
</dbReference>
<keyword evidence="2 5" id="KW-0689">Ribosomal protein</keyword>
<sequence>MGIKKFKPVTSATRFKSVLDFAEITESEPFKPLTISLNYKAGRGDGGKISVRRKGGRVKRKYRIIDFKRRKTGIPATVKSVEYDPYRSAFISLICYKDGEYAYILNPDGVKVGDVVLSGDIAEIKAGNALPLGKIPPGTNVHNVELKIGRGGQIARTAGSFATIAGRDGEYILLKLPSSEVRKVHQNCYATIGICSNKDHNLVSIGKAGRSRWLGRRPKVRGVVMNPVDHPHGGGEGRTSGGRHPVTPWGIPTKGYKTRRKAKPSDKFIIQKRKGNRSR</sequence>
<dbReference type="Pfam" id="PF00181">
    <property type="entry name" value="Ribosomal_L2_N"/>
    <property type="match status" value="1"/>
</dbReference>